<keyword evidence="4 7" id="KW-0472">Membrane</keyword>
<dbReference type="GO" id="GO:0005886">
    <property type="term" value="C:plasma membrane"/>
    <property type="evidence" value="ECO:0007669"/>
    <property type="project" value="UniProtKB-UniRule"/>
</dbReference>
<keyword evidence="6 7" id="KW-0961">Cell wall biogenesis/degradation</keyword>
<dbReference type="GO" id="GO:0071555">
    <property type="term" value="P:cell wall organization"/>
    <property type="evidence" value="ECO:0007669"/>
    <property type="project" value="UniProtKB-KW"/>
</dbReference>
<keyword evidence="5 7" id="KW-0456">Lyase</keyword>
<name>A0A521CUZ4_9BACL</name>
<evidence type="ECO:0000313" key="9">
    <source>
        <dbReference type="EMBL" id="SMO63252.1"/>
    </source>
</evidence>
<dbReference type="HAMAP" id="MF_02065">
    <property type="entry name" value="MltG"/>
    <property type="match status" value="1"/>
</dbReference>
<gene>
    <name evidence="7" type="primary">mltG</name>
    <name evidence="9" type="ORF">SAMN06264849_104207</name>
</gene>
<evidence type="ECO:0000256" key="3">
    <source>
        <dbReference type="ARBA" id="ARBA00022989"/>
    </source>
</evidence>
<dbReference type="PANTHER" id="PTHR30518:SF2">
    <property type="entry name" value="ENDOLYTIC MUREIN TRANSGLYCOSYLASE"/>
    <property type="match status" value="1"/>
</dbReference>
<dbReference type="EC" id="4.2.2.29" evidence="7"/>
<dbReference type="InterPro" id="IPR003770">
    <property type="entry name" value="MLTG-like"/>
</dbReference>
<evidence type="ECO:0000256" key="5">
    <source>
        <dbReference type="ARBA" id="ARBA00023239"/>
    </source>
</evidence>
<feature type="region of interest" description="Disordered" evidence="8">
    <location>
        <begin position="328"/>
        <end position="347"/>
    </location>
</feature>
<evidence type="ECO:0000256" key="2">
    <source>
        <dbReference type="ARBA" id="ARBA00022692"/>
    </source>
</evidence>
<comment type="function">
    <text evidence="7">Functions as a peptidoglycan terminase that cleaves nascent peptidoglycan strands endolytically to terminate their elongation.</text>
</comment>
<protein>
    <recommendedName>
        <fullName evidence="7">Endolytic murein transglycosylase</fullName>
        <ecNumber evidence="7">4.2.2.29</ecNumber>
    </recommendedName>
    <alternativeName>
        <fullName evidence="7">Peptidoglycan lytic transglycosylase</fullName>
    </alternativeName>
    <alternativeName>
        <fullName evidence="7">Peptidoglycan polymerization terminase</fullName>
    </alternativeName>
</protein>
<keyword evidence="2 7" id="KW-0812">Transmembrane</keyword>
<dbReference type="AlphaFoldDB" id="A0A521CUZ4"/>
<dbReference type="GO" id="GO:0008932">
    <property type="term" value="F:lytic endotransglycosylase activity"/>
    <property type="evidence" value="ECO:0007669"/>
    <property type="project" value="UniProtKB-UniRule"/>
</dbReference>
<evidence type="ECO:0000256" key="1">
    <source>
        <dbReference type="ARBA" id="ARBA00022475"/>
    </source>
</evidence>
<dbReference type="Pfam" id="PF02618">
    <property type="entry name" value="YceG"/>
    <property type="match status" value="1"/>
</dbReference>
<comment type="catalytic activity">
    <reaction evidence="7">
        <text>a peptidoglycan chain = a peptidoglycan chain with N-acetyl-1,6-anhydromuramyl-[peptide] at the reducing end + a peptidoglycan chain with N-acetylglucosamine at the non-reducing end.</text>
        <dbReference type="EC" id="4.2.2.29"/>
    </reaction>
</comment>
<evidence type="ECO:0000313" key="10">
    <source>
        <dbReference type="Proteomes" id="UP000315636"/>
    </source>
</evidence>
<evidence type="ECO:0000256" key="4">
    <source>
        <dbReference type="ARBA" id="ARBA00023136"/>
    </source>
</evidence>
<evidence type="ECO:0000256" key="7">
    <source>
        <dbReference type="HAMAP-Rule" id="MF_02065"/>
    </source>
</evidence>
<dbReference type="Proteomes" id="UP000315636">
    <property type="component" value="Unassembled WGS sequence"/>
</dbReference>
<evidence type="ECO:0000256" key="6">
    <source>
        <dbReference type="ARBA" id="ARBA00023316"/>
    </source>
</evidence>
<proteinExistence type="inferred from homology"/>
<organism evidence="9 10">
    <name type="scientific">Melghirimyces algeriensis</name>
    <dbReference type="NCBI Taxonomy" id="910412"/>
    <lineage>
        <taxon>Bacteria</taxon>
        <taxon>Bacillati</taxon>
        <taxon>Bacillota</taxon>
        <taxon>Bacilli</taxon>
        <taxon>Bacillales</taxon>
        <taxon>Thermoactinomycetaceae</taxon>
        <taxon>Melghirimyces</taxon>
    </lineage>
</organism>
<evidence type="ECO:0000256" key="8">
    <source>
        <dbReference type="SAM" id="MobiDB-lite"/>
    </source>
</evidence>
<comment type="similarity">
    <text evidence="7">Belongs to the transglycosylase MltG family.</text>
</comment>
<dbReference type="EMBL" id="FXTI01000004">
    <property type="protein sequence ID" value="SMO63252.1"/>
    <property type="molecule type" value="Genomic_DNA"/>
</dbReference>
<keyword evidence="10" id="KW-1185">Reference proteome</keyword>
<dbReference type="Gene3D" id="3.30.1490.480">
    <property type="entry name" value="Endolytic murein transglycosylase"/>
    <property type="match status" value="1"/>
</dbReference>
<dbReference type="NCBIfam" id="TIGR00247">
    <property type="entry name" value="endolytic transglycosylase MltG"/>
    <property type="match status" value="1"/>
</dbReference>
<feature type="site" description="Important for catalytic activity" evidence="7">
    <location>
        <position position="223"/>
    </location>
</feature>
<dbReference type="Gene3D" id="3.30.160.60">
    <property type="entry name" value="Classic Zinc Finger"/>
    <property type="match status" value="1"/>
</dbReference>
<reference evidence="9 10" key="1">
    <citation type="submission" date="2017-05" db="EMBL/GenBank/DDBJ databases">
        <authorList>
            <person name="Varghese N."/>
            <person name="Submissions S."/>
        </authorList>
    </citation>
    <scope>NUCLEOTIDE SEQUENCE [LARGE SCALE GENOMIC DNA]</scope>
    <source>
        <strain evidence="9 10">DSM 45474</strain>
    </source>
</reference>
<dbReference type="GO" id="GO:0009252">
    <property type="term" value="P:peptidoglycan biosynthetic process"/>
    <property type="evidence" value="ECO:0007669"/>
    <property type="project" value="UniProtKB-UniRule"/>
</dbReference>
<dbReference type="CDD" id="cd08010">
    <property type="entry name" value="MltG_like"/>
    <property type="match status" value="1"/>
</dbReference>
<accession>A0A521CUZ4</accession>
<dbReference type="OrthoDB" id="9814591at2"/>
<dbReference type="PANTHER" id="PTHR30518">
    <property type="entry name" value="ENDOLYTIC MUREIN TRANSGLYCOSYLASE"/>
    <property type="match status" value="1"/>
</dbReference>
<sequence length="347" mass="39782">MRWIFRLLLMIFLLSVVSVSGYYYVGYSLSPTSVNQTVEVEIPLGASVFSVGKALEEKGLVKNKFLFAIYVYMKGKSKDIKAGVYEVPPSSDANEILDIFTDGSKNVMRLTVPEGFTAKQIAEKLENKGMNGEAFLKAVNRKDRSDSFLRNVPVNQKRRYRLEGYLFPMTYNLPKDADPDQLVDKMLKQFQKHMKQEGFQQKLKKHGLTMDEWVTIASIIEREAKVQDEFPRVSGVIHNRLKIRKKLQVDATVQYALGEQKERLYYKDLRIKSPYNTYRIGGLPPGPISNPGREALKAALEPENHQYLFYVTRKDGSGLHYFARTEAEHQRNIERSKQEAKKHGDGS</sequence>
<keyword evidence="3 7" id="KW-1133">Transmembrane helix</keyword>
<dbReference type="RefSeq" id="WP_142505266.1">
    <property type="nucleotide sequence ID" value="NZ_FXTI01000004.1"/>
</dbReference>
<keyword evidence="1 7" id="KW-1003">Cell membrane</keyword>